<name>A0A8C2T298_COTJA</name>
<evidence type="ECO:0000313" key="2">
    <source>
        <dbReference type="Proteomes" id="UP000694412"/>
    </source>
</evidence>
<dbReference type="Proteomes" id="UP000694412">
    <property type="component" value="Chromosome 3"/>
</dbReference>
<reference evidence="1" key="1">
    <citation type="submission" date="2015-11" db="EMBL/GenBank/DDBJ databases">
        <authorList>
            <consortium name="International Coturnix japonica Genome Analysis Consortium"/>
            <person name="Warren W."/>
            <person name="Burt D.W."/>
            <person name="Antin P.B."/>
            <person name="Lanford R."/>
            <person name="Gros J."/>
            <person name="Wilson R.K."/>
        </authorList>
    </citation>
    <scope>NUCLEOTIDE SEQUENCE [LARGE SCALE GENOMIC DNA]</scope>
</reference>
<evidence type="ECO:0000313" key="1">
    <source>
        <dbReference type="Ensembl" id="ENSCJPP00005006021.1"/>
    </source>
</evidence>
<dbReference type="AlphaFoldDB" id="A0A8C2T298"/>
<reference evidence="1" key="2">
    <citation type="submission" date="2025-08" db="UniProtKB">
        <authorList>
            <consortium name="Ensembl"/>
        </authorList>
    </citation>
    <scope>IDENTIFICATION</scope>
</reference>
<protein>
    <submittedName>
        <fullName evidence="1">Uncharacterized protein</fullName>
    </submittedName>
</protein>
<dbReference type="Ensembl" id="ENSCJPT00005009572.1">
    <property type="protein sequence ID" value="ENSCJPP00005006021.1"/>
    <property type="gene ID" value="ENSCJPG00005005676.1"/>
</dbReference>
<organism evidence="1 2">
    <name type="scientific">Coturnix japonica</name>
    <name type="common">Japanese quail</name>
    <name type="synonym">Coturnix coturnix japonica</name>
    <dbReference type="NCBI Taxonomy" id="93934"/>
    <lineage>
        <taxon>Eukaryota</taxon>
        <taxon>Metazoa</taxon>
        <taxon>Chordata</taxon>
        <taxon>Craniata</taxon>
        <taxon>Vertebrata</taxon>
        <taxon>Euteleostomi</taxon>
        <taxon>Archelosauria</taxon>
        <taxon>Archosauria</taxon>
        <taxon>Dinosauria</taxon>
        <taxon>Saurischia</taxon>
        <taxon>Theropoda</taxon>
        <taxon>Coelurosauria</taxon>
        <taxon>Aves</taxon>
        <taxon>Neognathae</taxon>
        <taxon>Galloanserae</taxon>
        <taxon>Galliformes</taxon>
        <taxon>Phasianidae</taxon>
        <taxon>Perdicinae</taxon>
        <taxon>Coturnix</taxon>
    </lineage>
</organism>
<reference evidence="1" key="3">
    <citation type="submission" date="2025-09" db="UniProtKB">
        <authorList>
            <consortium name="Ensembl"/>
        </authorList>
    </citation>
    <scope>IDENTIFICATION</scope>
</reference>
<keyword evidence="2" id="KW-1185">Reference proteome</keyword>
<proteinExistence type="predicted"/>
<accession>A0A8C2T298</accession>
<sequence>MPLQASINSRSRPAGNIPVGNTSALGSILQGHDLIPCPSKLLVFLTSRQNGPHSKSFMNLLLHVHPPHAL</sequence>